<dbReference type="EMBL" id="WVUK01000066">
    <property type="protein sequence ID" value="KAF7488549.1"/>
    <property type="molecule type" value="Genomic_DNA"/>
</dbReference>
<feature type="region of interest" description="Disordered" evidence="4">
    <location>
        <begin position="288"/>
        <end position="309"/>
    </location>
</feature>
<dbReference type="Proteomes" id="UP000070412">
    <property type="component" value="Unassembled WGS sequence"/>
</dbReference>
<evidence type="ECO:0000256" key="2">
    <source>
        <dbReference type="ARBA" id="ARBA00022553"/>
    </source>
</evidence>
<dbReference type="InterPro" id="IPR024146">
    <property type="entry name" value="Claspin"/>
</dbReference>
<evidence type="ECO:0000313" key="7">
    <source>
        <dbReference type="Proteomes" id="UP000070412"/>
    </source>
</evidence>
<evidence type="ECO:0000313" key="5">
    <source>
        <dbReference type="EMBL" id="KAF7488549.1"/>
    </source>
</evidence>
<dbReference type="EnsemblMetazoa" id="SSS_5731s_mrna">
    <property type="protein sequence ID" value="KAF7488549.1"/>
    <property type="gene ID" value="SSS_5731"/>
</dbReference>
<dbReference type="PANTHER" id="PTHR14396:SF10">
    <property type="entry name" value="CLASPIN"/>
    <property type="match status" value="1"/>
</dbReference>
<reference evidence="5" key="2">
    <citation type="submission" date="2020-01" db="EMBL/GenBank/DDBJ databases">
        <authorList>
            <person name="Korhonen P.K.K."/>
            <person name="Guangxu M.G."/>
            <person name="Wang T.W."/>
            <person name="Stroehlein A.J.S."/>
            <person name="Young N.D."/>
            <person name="Ang C.-S.A."/>
            <person name="Fernando D.W.F."/>
            <person name="Lu H.L."/>
            <person name="Taylor S.T."/>
            <person name="Ehtesham M.E.M."/>
            <person name="Najaraj S.H.N."/>
            <person name="Harsha G.H.G."/>
            <person name="Madugundu A.M."/>
            <person name="Renuse S.R."/>
            <person name="Holt D.H."/>
            <person name="Pandey A.P."/>
            <person name="Papenfuss A.P."/>
            <person name="Gasser R.B.G."/>
            <person name="Fischer K.F."/>
        </authorList>
    </citation>
    <scope>NUCLEOTIDE SEQUENCE</scope>
    <source>
        <strain evidence="5">SSS_KF_BRIS2020</strain>
    </source>
</reference>
<accession>A0A834VAX1</accession>
<keyword evidence="2" id="KW-0597">Phosphoprotein</keyword>
<dbReference type="GO" id="GO:0033314">
    <property type="term" value="P:mitotic DNA replication checkpoint signaling"/>
    <property type="evidence" value="ECO:0007669"/>
    <property type="project" value="TreeGrafter"/>
</dbReference>
<evidence type="ECO:0000256" key="4">
    <source>
        <dbReference type="SAM" id="MobiDB-lite"/>
    </source>
</evidence>
<organism evidence="5">
    <name type="scientific">Sarcoptes scabiei</name>
    <name type="common">Itch mite</name>
    <name type="synonym">Acarus scabiei</name>
    <dbReference type="NCBI Taxonomy" id="52283"/>
    <lineage>
        <taxon>Eukaryota</taxon>
        <taxon>Metazoa</taxon>
        <taxon>Ecdysozoa</taxon>
        <taxon>Arthropoda</taxon>
        <taxon>Chelicerata</taxon>
        <taxon>Arachnida</taxon>
        <taxon>Acari</taxon>
        <taxon>Acariformes</taxon>
        <taxon>Sarcoptiformes</taxon>
        <taxon>Astigmata</taxon>
        <taxon>Psoroptidia</taxon>
        <taxon>Sarcoptoidea</taxon>
        <taxon>Sarcoptidae</taxon>
        <taxon>Sarcoptinae</taxon>
        <taxon>Sarcoptes</taxon>
    </lineage>
</organism>
<feature type="compositionally biased region" description="Basic and acidic residues" evidence="4">
    <location>
        <begin position="121"/>
        <end position="145"/>
    </location>
</feature>
<dbReference type="GO" id="GO:0010997">
    <property type="term" value="F:anaphase-promoting complex binding"/>
    <property type="evidence" value="ECO:0007669"/>
    <property type="project" value="TreeGrafter"/>
</dbReference>
<evidence type="ECO:0000256" key="3">
    <source>
        <dbReference type="ARBA" id="ARBA00023242"/>
    </source>
</evidence>
<evidence type="ECO:0000256" key="1">
    <source>
        <dbReference type="ARBA" id="ARBA00004123"/>
    </source>
</evidence>
<comment type="subcellular location">
    <subcellularLocation>
        <location evidence="1">Nucleus</location>
    </subcellularLocation>
</comment>
<gene>
    <name evidence="5" type="ORF">SSS_5731</name>
</gene>
<feature type="region of interest" description="Disordered" evidence="4">
    <location>
        <begin position="458"/>
        <end position="484"/>
    </location>
</feature>
<dbReference type="AlphaFoldDB" id="A0A834VAX1"/>
<feature type="compositionally biased region" description="Acidic residues" evidence="4">
    <location>
        <begin position="146"/>
        <end position="174"/>
    </location>
</feature>
<feature type="region of interest" description="Disordered" evidence="4">
    <location>
        <begin position="121"/>
        <end position="174"/>
    </location>
</feature>
<proteinExistence type="predicted"/>
<reference evidence="6" key="3">
    <citation type="submission" date="2022-06" db="UniProtKB">
        <authorList>
            <consortium name="EnsemblMetazoa"/>
        </authorList>
    </citation>
    <scope>IDENTIFICATION</scope>
</reference>
<sequence>MIDLKKLIAESKRNVPPLNLNYKNDGTDGEIILIDSKNSLVQKLFAQKSGTECIDEKKRQANWLGIKDKMLNEMENKRNQEWEEQNKKVKELEEEDEEDFGYENCDHNENDVVDQVESINLDEKNVENSYDVSRDSSNLEKKSNDEQEVSSDEEEDEMERSDENCTIDEDSDEEEIVCARKKTKMISIIDEDQEDDENSREIEEIGLSFENQNDISSTFERKFDEFTDSKTIDYSLGDNIFISQDLPKTQSSSMVEKSINDVYDSQMLLDLCSGQFNQIDQIATSIMIEDQDQNQPEEDEDLETIRESESQPKKILKVKDFIEDEAELSGDEEDVSSDESDDEDQDNFIEDLIQDDSDSEANREQIERIHHKNMLDEDKRQLMIMKEYFFEDGDLYDGDGDRRKKFRWDLLQDEEALADLVNTFSDSDDDFQSDAEIEDDDSQTKMQPIVRLKRTLEEVNVEENGDNGDDHDGISQQSTKELNSIDDETMKRMKMIALKFKLQRDKAKKSQASLSKFIIRDERFKTIINNSNSNEMFKKRAKINQKDDVSVFDFL</sequence>
<keyword evidence="3" id="KW-0539">Nucleus</keyword>
<dbReference type="GO" id="GO:0007095">
    <property type="term" value="P:mitotic G2 DNA damage checkpoint signaling"/>
    <property type="evidence" value="ECO:0007669"/>
    <property type="project" value="TreeGrafter"/>
</dbReference>
<protein>
    <submittedName>
        <fullName evidence="5">Claspin</fullName>
    </submittedName>
</protein>
<dbReference type="OrthoDB" id="6516210at2759"/>
<evidence type="ECO:0000313" key="6">
    <source>
        <dbReference type="EnsemblMetazoa" id="KAF7488549.1"/>
    </source>
</evidence>
<feature type="compositionally biased region" description="Basic and acidic residues" evidence="4">
    <location>
        <begin position="77"/>
        <end position="91"/>
    </location>
</feature>
<feature type="region of interest" description="Disordered" evidence="4">
    <location>
        <begin position="77"/>
        <end position="107"/>
    </location>
</feature>
<dbReference type="PANTHER" id="PTHR14396">
    <property type="entry name" value="CLASPIN"/>
    <property type="match status" value="1"/>
</dbReference>
<dbReference type="GO" id="GO:0005634">
    <property type="term" value="C:nucleus"/>
    <property type="evidence" value="ECO:0007669"/>
    <property type="project" value="UniProtKB-SubCell"/>
</dbReference>
<keyword evidence="7" id="KW-1185">Reference proteome</keyword>
<reference evidence="7" key="1">
    <citation type="journal article" date="2020" name="PLoS Negl. Trop. Dis.">
        <title>High-quality nuclear genome for Sarcoptes scabiei-A critical resource for a neglected parasite.</title>
        <authorList>
            <person name="Korhonen P.K."/>
            <person name="Gasser R.B."/>
            <person name="Ma G."/>
            <person name="Wang T."/>
            <person name="Stroehlein A.J."/>
            <person name="Young N.D."/>
            <person name="Ang C.S."/>
            <person name="Fernando D.D."/>
            <person name="Lu H.C."/>
            <person name="Taylor S."/>
            <person name="Reynolds S.L."/>
            <person name="Mofiz E."/>
            <person name="Najaraj S.H."/>
            <person name="Gowda H."/>
            <person name="Madugundu A."/>
            <person name="Renuse S."/>
            <person name="Holt D."/>
            <person name="Pandey A."/>
            <person name="Papenfuss A.T."/>
            <person name="Fischer K."/>
        </authorList>
    </citation>
    <scope>NUCLEOTIDE SEQUENCE [LARGE SCALE GENOMIC DNA]</scope>
</reference>
<feature type="compositionally biased region" description="Acidic residues" evidence="4">
    <location>
        <begin position="92"/>
        <end position="101"/>
    </location>
</feature>
<name>A0A834VAX1_SARSC</name>
<feature type="compositionally biased region" description="Acidic residues" evidence="4">
    <location>
        <begin position="289"/>
        <end position="302"/>
    </location>
</feature>